<accession>A0A131YT68</accession>
<keyword evidence="1" id="KW-0732">Signal</keyword>
<feature type="chain" id="PRO_5007286045" evidence="1">
    <location>
        <begin position="22"/>
        <end position="229"/>
    </location>
</feature>
<evidence type="ECO:0000313" key="2">
    <source>
        <dbReference type="EMBL" id="JAP81735.1"/>
    </source>
</evidence>
<dbReference type="AlphaFoldDB" id="A0A131YT68"/>
<protein>
    <submittedName>
        <fullName evidence="2">DA-P36 family member</fullName>
    </submittedName>
</protein>
<reference evidence="2" key="1">
    <citation type="journal article" date="2016" name="Ticks Tick Borne Dis.">
        <title>De novo assembly and annotation of the salivary gland transcriptome of Rhipicephalus appendiculatus male and female ticks during blood feeding.</title>
        <authorList>
            <person name="de Castro M.H."/>
            <person name="de Klerk D."/>
            <person name="Pienaar R."/>
            <person name="Latif A.A."/>
            <person name="Rees D.J."/>
            <person name="Mans B.J."/>
        </authorList>
    </citation>
    <scope>NUCLEOTIDE SEQUENCE</scope>
    <source>
        <tissue evidence="2">Salivary glands</tissue>
    </source>
</reference>
<name>A0A131YT68_RHIAP</name>
<feature type="signal peptide" evidence="1">
    <location>
        <begin position="1"/>
        <end position="21"/>
    </location>
</feature>
<evidence type="ECO:0000256" key="1">
    <source>
        <dbReference type="SAM" id="SignalP"/>
    </source>
</evidence>
<dbReference type="EMBL" id="GEDV01006822">
    <property type="protein sequence ID" value="JAP81735.1"/>
    <property type="molecule type" value="Transcribed_RNA"/>
</dbReference>
<organism evidence="2">
    <name type="scientific">Rhipicephalus appendiculatus</name>
    <name type="common">Brown ear tick</name>
    <dbReference type="NCBI Taxonomy" id="34631"/>
    <lineage>
        <taxon>Eukaryota</taxon>
        <taxon>Metazoa</taxon>
        <taxon>Ecdysozoa</taxon>
        <taxon>Arthropoda</taxon>
        <taxon>Chelicerata</taxon>
        <taxon>Arachnida</taxon>
        <taxon>Acari</taxon>
        <taxon>Parasitiformes</taxon>
        <taxon>Ixodida</taxon>
        <taxon>Ixodoidea</taxon>
        <taxon>Ixodidae</taxon>
        <taxon>Rhipicephalinae</taxon>
        <taxon>Rhipicephalus</taxon>
        <taxon>Rhipicephalus</taxon>
    </lineage>
</organism>
<sequence length="229" mass="25847">MKKTVSLGLILFMVIPGNALSSPSTGKQIAGHNGAHNKLNLTEEVHKYTKNYIGKDIVYYSLKDKPENGESPTLTAKAGQLAFGNGCEKRLSTTKECSDLYMFYIYNGTITPFNLTIDLTLSYKGRRNNFVVDINDASYIYWNPDNITMYPNDTTNYSEEKCNFTCEVSLHGSFAYEVKEVYDDKPKKGLRGIGWVSYINERKLVYKSDEDLAYNISGVFLHATTCNNK</sequence>
<proteinExistence type="predicted"/>